<dbReference type="InterPro" id="IPR006104">
    <property type="entry name" value="Glyco_hydro_2_N"/>
</dbReference>
<dbReference type="AlphaFoldDB" id="A0A9D1LAV7"/>
<dbReference type="GO" id="GO:0005975">
    <property type="term" value="P:carbohydrate metabolic process"/>
    <property type="evidence" value="ECO:0007669"/>
    <property type="project" value="InterPro"/>
</dbReference>
<evidence type="ECO:0000256" key="1">
    <source>
        <dbReference type="ARBA" id="ARBA00007401"/>
    </source>
</evidence>
<dbReference type="InterPro" id="IPR008979">
    <property type="entry name" value="Galactose-bd-like_sf"/>
</dbReference>
<dbReference type="InterPro" id="IPR006103">
    <property type="entry name" value="Glyco_hydro_2_cat"/>
</dbReference>
<evidence type="ECO:0000313" key="4">
    <source>
        <dbReference type="EMBL" id="HIU29662.1"/>
    </source>
</evidence>
<dbReference type="SUPFAM" id="SSF49303">
    <property type="entry name" value="beta-Galactosidase/glucuronidase domain"/>
    <property type="match status" value="1"/>
</dbReference>
<protein>
    <submittedName>
        <fullName evidence="4">Beta-galactosidase</fullName>
    </submittedName>
</protein>
<dbReference type="Pfam" id="PF02837">
    <property type="entry name" value="Glyco_hydro_2_N"/>
    <property type="match status" value="1"/>
</dbReference>
<feature type="domain" description="Glycoside hydrolase family 2 catalytic" evidence="2">
    <location>
        <begin position="309"/>
        <end position="507"/>
    </location>
</feature>
<evidence type="ECO:0000259" key="2">
    <source>
        <dbReference type="Pfam" id="PF02836"/>
    </source>
</evidence>
<dbReference type="EMBL" id="DVMM01000103">
    <property type="protein sequence ID" value="HIU29662.1"/>
    <property type="molecule type" value="Genomic_DNA"/>
</dbReference>
<dbReference type="PANTHER" id="PTHR42732">
    <property type="entry name" value="BETA-GALACTOSIDASE"/>
    <property type="match status" value="1"/>
</dbReference>
<organism evidence="4 5">
    <name type="scientific">Candidatus Egerieisoma faecipullorum</name>
    <dbReference type="NCBI Taxonomy" id="2840963"/>
    <lineage>
        <taxon>Bacteria</taxon>
        <taxon>Bacillati</taxon>
        <taxon>Bacillota</taxon>
        <taxon>Clostridia</taxon>
        <taxon>Eubacteriales</taxon>
        <taxon>Clostridiaceae</taxon>
        <taxon>Clostridiaceae incertae sedis</taxon>
        <taxon>Candidatus Egerieisoma</taxon>
    </lineage>
</organism>
<accession>A0A9D1LAV7</accession>
<name>A0A9D1LAV7_9CLOT</name>
<dbReference type="GO" id="GO:0004553">
    <property type="term" value="F:hydrolase activity, hydrolyzing O-glycosyl compounds"/>
    <property type="evidence" value="ECO:0007669"/>
    <property type="project" value="InterPro"/>
</dbReference>
<comment type="similarity">
    <text evidence="1">Belongs to the glycosyl hydrolase 2 family.</text>
</comment>
<feature type="domain" description="Glycosyl hydrolases family 2 sugar binding" evidence="3">
    <location>
        <begin position="21"/>
        <end position="140"/>
    </location>
</feature>
<dbReference type="InterPro" id="IPR036156">
    <property type="entry name" value="Beta-gal/glucu_dom_sf"/>
</dbReference>
<comment type="caution">
    <text evidence="4">The sequence shown here is derived from an EMBL/GenBank/DDBJ whole genome shotgun (WGS) entry which is preliminary data.</text>
</comment>
<dbReference type="SUPFAM" id="SSF49785">
    <property type="entry name" value="Galactose-binding domain-like"/>
    <property type="match status" value="1"/>
</dbReference>
<dbReference type="Pfam" id="PF02836">
    <property type="entry name" value="Glyco_hydro_2_C"/>
    <property type="match status" value="1"/>
</dbReference>
<dbReference type="Gene3D" id="2.60.120.260">
    <property type="entry name" value="Galactose-binding domain-like"/>
    <property type="match status" value="1"/>
</dbReference>
<dbReference type="PANTHER" id="PTHR42732:SF3">
    <property type="entry name" value="HYDROLASE"/>
    <property type="match status" value="1"/>
</dbReference>
<evidence type="ECO:0000313" key="5">
    <source>
        <dbReference type="Proteomes" id="UP000824089"/>
    </source>
</evidence>
<evidence type="ECO:0000259" key="3">
    <source>
        <dbReference type="Pfam" id="PF02837"/>
    </source>
</evidence>
<sequence>MSTIFRPEHPNPQFMRKQWMNLNGTWQFEKDMGRSGKAKGYMEEDHELAETICVPFCPESRLSGIEYRDFIPAVWYKRRFCLTEEQTKGNRVRLQIGACDYFTEVWINGVLAGHHKGGYSSFSFDITDMIRTGENTITVYAEDDTRNPMIPSGKQSHEYASFGCFYTRTTGIWQTVWLEFAPEAQIQSFRFYPDIRRGTVSLAAQFEGTADFTAEISYRGKPMGEIVCPSCEGFRIFTVPLKEIHLWEPGCGRLYDITMRFGRDEVQSYFGLREIALSGRKLLLNGRSVFQRLVLDQGFYPDGIYTAPDDAALKRDIELSMQAGFNGARLHEKVFEPRFLYYCDQMGYLVWGEYPNWGLDHSKKDAVYSILPEWTEILKRDFNHPAIIGWCPFNETWDCGTPVSRQQDDLLRMVYRLTKEMDPTRPCIDTSGVSHVETDLYDVHDYDQNPETFAARYDALRTSGTFEDPHYADRQRYDGKKPVFLSEYGGTGLSLKDGSWSYGSAAKDCEEFIKRYEGLTNALMKNPEICGMCYTQLYDVEQEQNGLYTYERKPKIDIARIREINTKKAAIEE</sequence>
<reference evidence="4" key="2">
    <citation type="journal article" date="2021" name="PeerJ">
        <title>Extensive microbial diversity within the chicken gut microbiome revealed by metagenomics and culture.</title>
        <authorList>
            <person name="Gilroy R."/>
            <person name="Ravi A."/>
            <person name="Getino M."/>
            <person name="Pursley I."/>
            <person name="Horton D.L."/>
            <person name="Alikhan N.F."/>
            <person name="Baker D."/>
            <person name="Gharbi K."/>
            <person name="Hall N."/>
            <person name="Watson M."/>
            <person name="Adriaenssens E.M."/>
            <person name="Foster-Nyarko E."/>
            <person name="Jarju S."/>
            <person name="Secka A."/>
            <person name="Antonio M."/>
            <person name="Oren A."/>
            <person name="Chaudhuri R.R."/>
            <person name="La Ragione R."/>
            <person name="Hildebrand F."/>
            <person name="Pallen M.J."/>
        </authorList>
    </citation>
    <scope>NUCLEOTIDE SEQUENCE</scope>
    <source>
        <strain evidence="4">CHK195-4489</strain>
    </source>
</reference>
<gene>
    <name evidence="4" type="ORF">IAD50_05135</name>
</gene>
<dbReference type="Proteomes" id="UP000824089">
    <property type="component" value="Unassembled WGS sequence"/>
</dbReference>
<dbReference type="InterPro" id="IPR017853">
    <property type="entry name" value="GH"/>
</dbReference>
<dbReference type="InterPro" id="IPR051913">
    <property type="entry name" value="GH2_Domain-Containing"/>
</dbReference>
<dbReference type="SUPFAM" id="SSF51445">
    <property type="entry name" value="(Trans)glycosidases"/>
    <property type="match status" value="1"/>
</dbReference>
<dbReference type="Gene3D" id="3.20.20.80">
    <property type="entry name" value="Glycosidases"/>
    <property type="match status" value="1"/>
</dbReference>
<proteinExistence type="inferred from homology"/>
<reference evidence="4" key="1">
    <citation type="submission" date="2020-10" db="EMBL/GenBank/DDBJ databases">
        <authorList>
            <person name="Gilroy R."/>
        </authorList>
    </citation>
    <scope>NUCLEOTIDE SEQUENCE</scope>
    <source>
        <strain evidence="4">CHK195-4489</strain>
    </source>
</reference>